<dbReference type="SUPFAM" id="SSF82866">
    <property type="entry name" value="Multidrug efflux transporter AcrB transmembrane domain"/>
    <property type="match status" value="2"/>
</dbReference>
<evidence type="ECO:0000256" key="7">
    <source>
        <dbReference type="SAM" id="MobiDB-lite"/>
    </source>
</evidence>
<keyword evidence="3" id="KW-1003">Cell membrane</keyword>
<feature type="transmembrane region" description="Helical" evidence="8">
    <location>
        <begin position="307"/>
        <end position="332"/>
    </location>
</feature>
<keyword evidence="5 8" id="KW-1133">Transmembrane helix</keyword>
<evidence type="ECO:0000256" key="3">
    <source>
        <dbReference type="ARBA" id="ARBA00022475"/>
    </source>
</evidence>
<dbReference type="EMBL" id="BSUO01000001">
    <property type="protein sequence ID" value="GMA38421.1"/>
    <property type="molecule type" value="Genomic_DNA"/>
</dbReference>
<dbReference type="PANTHER" id="PTHR33406:SF6">
    <property type="entry name" value="MEMBRANE PROTEIN YDGH-RELATED"/>
    <property type="match status" value="1"/>
</dbReference>
<organism evidence="10 11">
    <name type="scientific">Mobilicoccus caccae</name>
    <dbReference type="NCBI Taxonomy" id="1859295"/>
    <lineage>
        <taxon>Bacteria</taxon>
        <taxon>Bacillati</taxon>
        <taxon>Actinomycetota</taxon>
        <taxon>Actinomycetes</taxon>
        <taxon>Micrococcales</taxon>
        <taxon>Dermatophilaceae</taxon>
        <taxon>Mobilicoccus</taxon>
    </lineage>
</organism>
<dbReference type="PROSITE" id="PS50156">
    <property type="entry name" value="SSD"/>
    <property type="match status" value="1"/>
</dbReference>
<feature type="transmembrane region" description="Helical" evidence="8">
    <location>
        <begin position="573"/>
        <end position="593"/>
    </location>
</feature>
<feature type="region of interest" description="Disordered" evidence="7">
    <location>
        <begin position="1"/>
        <end position="23"/>
    </location>
</feature>
<feature type="transmembrane region" description="Helical" evidence="8">
    <location>
        <begin position="400"/>
        <end position="418"/>
    </location>
</feature>
<evidence type="ECO:0000313" key="11">
    <source>
        <dbReference type="Proteomes" id="UP001157126"/>
    </source>
</evidence>
<feature type="transmembrane region" description="Helical" evidence="8">
    <location>
        <begin position="234"/>
        <end position="262"/>
    </location>
</feature>
<evidence type="ECO:0000259" key="9">
    <source>
        <dbReference type="PROSITE" id="PS50156"/>
    </source>
</evidence>
<dbReference type="InterPro" id="IPR050545">
    <property type="entry name" value="Mycobact_MmpL"/>
</dbReference>
<feature type="transmembrane region" description="Helical" evidence="8">
    <location>
        <begin position="338"/>
        <end position="362"/>
    </location>
</feature>
<comment type="caution">
    <text evidence="10">The sequence shown here is derived from an EMBL/GenBank/DDBJ whole genome shotgun (WGS) entry which is preliminary data.</text>
</comment>
<dbReference type="InterPro" id="IPR000731">
    <property type="entry name" value="SSD"/>
</dbReference>
<evidence type="ECO:0000256" key="5">
    <source>
        <dbReference type="ARBA" id="ARBA00022989"/>
    </source>
</evidence>
<evidence type="ECO:0000256" key="1">
    <source>
        <dbReference type="ARBA" id="ARBA00004651"/>
    </source>
</evidence>
<protein>
    <submittedName>
        <fullName evidence="10">Membrane protein</fullName>
    </submittedName>
</protein>
<feature type="region of interest" description="Disordered" evidence="7">
    <location>
        <begin position="117"/>
        <end position="137"/>
    </location>
</feature>
<feature type="transmembrane region" description="Helical" evidence="8">
    <location>
        <begin position="647"/>
        <end position="673"/>
    </location>
</feature>
<feature type="transmembrane region" description="Helical" evidence="8">
    <location>
        <begin position="605"/>
        <end position="627"/>
    </location>
</feature>
<evidence type="ECO:0000256" key="8">
    <source>
        <dbReference type="SAM" id="Phobius"/>
    </source>
</evidence>
<dbReference type="Gene3D" id="1.20.1640.10">
    <property type="entry name" value="Multidrug efflux transporter AcrB transmembrane domain"/>
    <property type="match status" value="2"/>
</dbReference>
<feature type="domain" description="SSD" evidence="9">
    <location>
        <begin position="247"/>
        <end position="364"/>
    </location>
</feature>
<proteinExistence type="inferred from homology"/>
<feature type="transmembrane region" description="Helical" evidence="8">
    <location>
        <begin position="209"/>
        <end position="227"/>
    </location>
</feature>
<evidence type="ECO:0000256" key="2">
    <source>
        <dbReference type="ARBA" id="ARBA00010157"/>
    </source>
</evidence>
<dbReference type="PANTHER" id="PTHR33406">
    <property type="entry name" value="MEMBRANE PROTEIN MJ1562-RELATED"/>
    <property type="match status" value="1"/>
</dbReference>
<keyword evidence="11" id="KW-1185">Reference proteome</keyword>
<keyword evidence="6 8" id="KW-0472">Membrane</keyword>
<evidence type="ECO:0000256" key="6">
    <source>
        <dbReference type="ARBA" id="ARBA00023136"/>
    </source>
</evidence>
<feature type="transmembrane region" description="Helical" evidence="8">
    <location>
        <begin position="679"/>
        <end position="712"/>
    </location>
</feature>
<feature type="transmembrane region" description="Helical" evidence="8">
    <location>
        <begin position="268"/>
        <end position="286"/>
    </location>
</feature>
<name>A0ABQ6ILV8_9MICO</name>
<keyword evidence="4 8" id="KW-0812">Transmembrane</keyword>
<evidence type="ECO:0000313" key="10">
    <source>
        <dbReference type="EMBL" id="GMA38421.1"/>
    </source>
</evidence>
<accession>A0ABQ6ILV8</accession>
<reference evidence="11" key="1">
    <citation type="journal article" date="2019" name="Int. J. Syst. Evol. Microbiol.">
        <title>The Global Catalogue of Microorganisms (GCM) 10K type strain sequencing project: providing services to taxonomists for standard genome sequencing and annotation.</title>
        <authorList>
            <consortium name="The Broad Institute Genomics Platform"/>
            <consortium name="The Broad Institute Genome Sequencing Center for Infectious Disease"/>
            <person name="Wu L."/>
            <person name="Ma J."/>
        </authorList>
    </citation>
    <scope>NUCLEOTIDE SEQUENCE [LARGE SCALE GENOMIC DNA]</scope>
    <source>
        <strain evidence="11">NBRC 113072</strain>
    </source>
</reference>
<dbReference type="Proteomes" id="UP001157126">
    <property type="component" value="Unassembled WGS sequence"/>
</dbReference>
<comment type="subcellular location">
    <subcellularLocation>
        <location evidence="1">Cell membrane</location>
        <topology evidence="1">Multi-pass membrane protein</topology>
    </subcellularLocation>
</comment>
<gene>
    <name evidence="10" type="ORF">GCM10025883_04660</name>
</gene>
<evidence type="ECO:0000256" key="4">
    <source>
        <dbReference type="ARBA" id="ARBA00022692"/>
    </source>
</evidence>
<dbReference type="RefSeq" id="WP_284302490.1">
    <property type="nucleotide sequence ID" value="NZ_BSUO01000001.1"/>
</dbReference>
<dbReference type="InterPro" id="IPR004869">
    <property type="entry name" value="MMPL_dom"/>
</dbReference>
<dbReference type="Pfam" id="PF03176">
    <property type="entry name" value="MMPL"/>
    <property type="match status" value="2"/>
</dbReference>
<feature type="transmembrane region" description="Helical" evidence="8">
    <location>
        <begin position="33"/>
        <end position="50"/>
    </location>
</feature>
<feature type="transmembrane region" description="Helical" evidence="8">
    <location>
        <begin position="547"/>
        <end position="566"/>
    </location>
</feature>
<sequence>MPSAPAILDARTSDTTPRPVRAPARAVTGPRSWIALLVLLIACGAVFGLVDSTSSSSAPATLPAEAESQLVADELATFPDADLAPVIGVATRVDGGQLTQADLDAFTQARERMIAVDRGPGTENTADAENSDAADPGAVPPVPLPTDDGEAATILVPVSVDVDGGDLADIVEKIRSEGRNGLPADLSLLVTGGPAFGADTAGAFAGADLRLILVSAAVVAVLLLITYRSPILWVVPLLVVAVADRVATLLAGAFAGWLGYAVDGSTNGITSVLVFGAGTNYALLIVSRYREELRREPDHRVALGRALQAATPAVLASNITVVLALATLMAAIVPSTRLLGLSAAVGLLVALVIVLVGLPTLLSLCGRRLFWPFVPRFGDPDPSERGGWHAVASAVVRRPLIALAVTLPFLALCAAGLTHTEVGLEQSRQFRVQAESVEGLDALREHQDPGEVTPTNVLATTPDEAAVADTLEVITNTPGVLRANPSGQEGDRTSFRVVLDAEPASDEALQAVQSLRDRLGQVEGAQARVGGGDAEQLDSRAASERDLFLLVPLILGVVVVVLYVLLRGAWAPLLLITATSVSTIAAIGAGSWLSAEVFGFPALDVSVPLFSVLFLIALGVDYTIFLVTRAWEESVDHGTRQGTVRAVALTGGVITSAGVVLAAVFVVLGVLPLITLTQIGIIVGIGILLDTFVVRTIVVPAMIGVIGDAFWWPRRPGRAREAARREEQEPALT</sequence>
<comment type="similarity">
    <text evidence="2">Belongs to the resistance-nodulation-cell division (RND) (TC 2.A.6) family. MmpL subfamily.</text>
</comment>